<evidence type="ECO:0000256" key="2">
    <source>
        <dbReference type="ARBA" id="ARBA00022980"/>
    </source>
</evidence>
<dbReference type="InterPro" id="IPR013025">
    <property type="entry name" value="Ribosomal_uL23-like"/>
</dbReference>
<dbReference type="Pfam" id="PF00276">
    <property type="entry name" value="Ribosomal_L23"/>
    <property type="match status" value="1"/>
</dbReference>
<dbReference type="GO" id="GO:0006412">
    <property type="term" value="P:translation"/>
    <property type="evidence" value="ECO:0007669"/>
    <property type="project" value="UniProtKB-UniRule"/>
</dbReference>
<evidence type="ECO:0000256" key="1">
    <source>
        <dbReference type="ARBA" id="ARBA00006700"/>
    </source>
</evidence>
<dbReference type="AlphaFoldDB" id="A0A1G2TGI0"/>
<dbReference type="Proteomes" id="UP000177279">
    <property type="component" value="Unassembled WGS sequence"/>
</dbReference>
<keyword evidence="3 4" id="KW-0687">Ribonucleoprotein</keyword>
<evidence type="ECO:0000313" key="5">
    <source>
        <dbReference type="EMBL" id="OHA96406.1"/>
    </source>
</evidence>
<protein>
    <recommendedName>
        <fullName evidence="4">Large ribosomal subunit protein uL23</fullName>
    </recommendedName>
</protein>
<dbReference type="GO" id="GO:0019843">
    <property type="term" value="F:rRNA binding"/>
    <property type="evidence" value="ECO:0007669"/>
    <property type="project" value="UniProtKB-UniRule"/>
</dbReference>
<comment type="function">
    <text evidence="4">One of the early assembly proteins it binds 23S rRNA. One of the proteins that surrounds the polypeptide exit tunnel on the outside of the ribosome. Forms the main docking site for trigger factor binding to the ribosome.</text>
</comment>
<dbReference type="InterPro" id="IPR012678">
    <property type="entry name" value="Ribosomal_uL23/eL15/eS24_sf"/>
</dbReference>
<dbReference type="InterPro" id="IPR012677">
    <property type="entry name" value="Nucleotide-bd_a/b_plait_sf"/>
</dbReference>
<comment type="similarity">
    <text evidence="1 4">Belongs to the universal ribosomal protein uL23 family.</text>
</comment>
<comment type="caution">
    <text evidence="5">The sequence shown here is derived from an EMBL/GenBank/DDBJ whole genome shotgun (WGS) entry which is preliminary data.</text>
</comment>
<keyword evidence="4" id="KW-0699">rRNA-binding</keyword>
<comment type="subunit">
    <text evidence="4">Part of the 50S ribosomal subunit. Contacts protein L29, and trigger factor when it is bound to the ribosome.</text>
</comment>
<dbReference type="GO" id="GO:0003735">
    <property type="term" value="F:structural constituent of ribosome"/>
    <property type="evidence" value="ECO:0007669"/>
    <property type="project" value="InterPro"/>
</dbReference>
<sequence length="97" mass="10596">MSKLNLKPNNVLYGPRITEKAAISADKSNVYVFEVAPSATKASVAASVREAYKVTPTGVRIVNMKAKKVFVRGKRGEKSAVKKAYVELKKGDKIELI</sequence>
<gene>
    <name evidence="4" type="primary">rplW</name>
    <name evidence="5" type="ORF">A3D49_00755</name>
</gene>
<dbReference type="SUPFAM" id="SSF54189">
    <property type="entry name" value="Ribosomal proteins S24e, L23 and L15e"/>
    <property type="match status" value="1"/>
</dbReference>
<proteinExistence type="inferred from homology"/>
<evidence type="ECO:0000256" key="4">
    <source>
        <dbReference type="HAMAP-Rule" id="MF_01369"/>
    </source>
</evidence>
<dbReference type="GO" id="GO:1990904">
    <property type="term" value="C:ribonucleoprotein complex"/>
    <property type="evidence" value="ECO:0007669"/>
    <property type="project" value="UniProtKB-KW"/>
</dbReference>
<reference evidence="5 6" key="1">
    <citation type="journal article" date="2016" name="Nat. Commun.">
        <title>Thousands of microbial genomes shed light on interconnected biogeochemical processes in an aquifer system.</title>
        <authorList>
            <person name="Anantharaman K."/>
            <person name="Brown C.T."/>
            <person name="Hug L.A."/>
            <person name="Sharon I."/>
            <person name="Castelle C.J."/>
            <person name="Probst A.J."/>
            <person name="Thomas B.C."/>
            <person name="Singh A."/>
            <person name="Wilkins M.J."/>
            <person name="Karaoz U."/>
            <person name="Brodie E.L."/>
            <person name="Williams K.H."/>
            <person name="Hubbard S.S."/>
            <person name="Banfield J.F."/>
        </authorList>
    </citation>
    <scope>NUCLEOTIDE SEQUENCE [LARGE SCALE GENOMIC DNA]</scope>
</reference>
<organism evidence="5 6">
    <name type="scientific">Candidatus Zambryskibacteria bacterium RIFCSPHIGHO2_02_FULL_43_37</name>
    <dbReference type="NCBI Taxonomy" id="1802749"/>
    <lineage>
        <taxon>Bacteria</taxon>
        <taxon>Candidatus Zambryskiibacteriota</taxon>
    </lineage>
</organism>
<accession>A0A1G2TGI0</accession>
<name>A0A1G2TGI0_9BACT</name>
<dbReference type="GO" id="GO:0005840">
    <property type="term" value="C:ribosome"/>
    <property type="evidence" value="ECO:0007669"/>
    <property type="project" value="UniProtKB-KW"/>
</dbReference>
<keyword evidence="2 4" id="KW-0689">Ribosomal protein</keyword>
<dbReference type="EMBL" id="MHVS01000005">
    <property type="protein sequence ID" value="OHA96406.1"/>
    <property type="molecule type" value="Genomic_DNA"/>
</dbReference>
<keyword evidence="4" id="KW-0694">RNA-binding</keyword>
<evidence type="ECO:0000313" key="6">
    <source>
        <dbReference type="Proteomes" id="UP000177279"/>
    </source>
</evidence>
<dbReference type="HAMAP" id="MF_01369_B">
    <property type="entry name" value="Ribosomal_uL23_B"/>
    <property type="match status" value="1"/>
</dbReference>
<evidence type="ECO:0000256" key="3">
    <source>
        <dbReference type="ARBA" id="ARBA00023274"/>
    </source>
</evidence>
<dbReference type="Gene3D" id="3.30.70.330">
    <property type="match status" value="1"/>
</dbReference>